<name>A0A7J0FB72_9ERIC</name>
<evidence type="ECO:0000259" key="3">
    <source>
        <dbReference type="Pfam" id="PF17766"/>
    </source>
</evidence>
<protein>
    <recommendedName>
        <fullName evidence="3">Subtilisin-like protease fibronectin type-III domain-containing protein</fullName>
    </recommendedName>
</protein>
<comment type="similarity">
    <text evidence="1">Belongs to the peptidase S8 family.</text>
</comment>
<dbReference type="AlphaFoldDB" id="A0A7J0FB72"/>
<dbReference type="GO" id="GO:0006508">
    <property type="term" value="P:proteolysis"/>
    <property type="evidence" value="ECO:0007669"/>
    <property type="project" value="InterPro"/>
</dbReference>
<dbReference type="Gene3D" id="3.50.30.30">
    <property type="match status" value="1"/>
</dbReference>
<dbReference type="GO" id="GO:0004252">
    <property type="term" value="F:serine-type endopeptidase activity"/>
    <property type="evidence" value="ECO:0007669"/>
    <property type="project" value="InterPro"/>
</dbReference>
<reference evidence="4 5" key="1">
    <citation type="submission" date="2019-07" db="EMBL/GenBank/DDBJ databases">
        <title>De Novo Assembly of kiwifruit Actinidia rufa.</title>
        <authorList>
            <person name="Sugita-Konishi S."/>
            <person name="Sato K."/>
            <person name="Mori E."/>
            <person name="Abe Y."/>
            <person name="Kisaki G."/>
            <person name="Hamano K."/>
            <person name="Suezawa K."/>
            <person name="Otani M."/>
            <person name="Fukuda T."/>
            <person name="Manabe T."/>
            <person name="Gomi K."/>
            <person name="Tabuchi M."/>
            <person name="Akimitsu K."/>
            <person name="Kataoka I."/>
        </authorList>
    </citation>
    <scope>NUCLEOTIDE SEQUENCE [LARGE SCALE GENOMIC DNA]</scope>
    <source>
        <strain evidence="5">cv. Fuchu</strain>
    </source>
</reference>
<proteinExistence type="inferred from homology"/>
<evidence type="ECO:0000313" key="4">
    <source>
        <dbReference type="EMBL" id="GFY95950.1"/>
    </source>
</evidence>
<keyword evidence="2" id="KW-0732">Signal</keyword>
<dbReference type="EMBL" id="BJWL01000011">
    <property type="protein sequence ID" value="GFY95950.1"/>
    <property type="molecule type" value="Genomic_DNA"/>
</dbReference>
<dbReference type="PANTHER" id="PTHR10795">
    <property type="entry name" value="PROPROTEIN CONVERTASE SUBTILISIN/KEXIN"/>
    <property type="match status" value="1"/>
</dbReference>
<dbReference type="Gene3D" id="3.40.50.200">
    <property type="entry name" value="Peptidase S8/S53 domain"/>
    <property type="match status" value="1"/>
</dbReference>
<dbReference type="OrthoDB" id="206201at2759"/>
<dbReference type="Proteomes" id="UP000585474">
    <property type="component" value="Unassembled WGS sequence"/>
</dbReference>
<organism evidence="4 5">
    <name type="scientific">Actinidia rufa</name>
    <dbReference type="NCBI Taxonomy" id="165716"/>
    <lineage>
        <taxon>Eukaryota</taxon>
        <taxon>Viridiplantae</taxon>
        <taxon>Streptophyta</taxon>
        <taxon>Embryophyta</taxon>
        <taxon>Tracheophyta</taxon>
        <taxon>Spermatophyta</taxon>
        <taxon>Magnoliopsida</taxon>
        <taxon>eudicotyledons</taxon>
        <taxon>Gunneridae</taxon>
        <taxon>Pentapetalae</taxon>
        <taxon>asterids</taxon>
        <taxon>Ericales</taxon>
        <taxon>Actinidiaceae</taxon>
        <taxon>Actinidia</taxon>
    </lineage>
</organism>
<evidence type="ECO:0000313" key="5">
    <source>
        <dbReference type="Proteomes" id="UP000585474"/>
    </source>
</evidence>
<comment type="caution">
    <text evidence="4">The sequence shown here is derived from an EMBL/GenBank/DDBJ whole genome shotgun (WGS) entry which is preliminary data.</text>
</comment>
<gene>
    <name evidence="4" type="ORF">Acr_11g0002560</name>
</gene>
<evidence type="ECO:0000256" key="2">
    <source>
        <dbReference type="ARBA" id="ARBA00022729"/>
    </source>
</evidence>
<dbReference type="Pfam" id="PF17766">
    <property type="entry name" value="fn3_6"/>
    <property type="match status" value="1"/>
</dbReference>
<dbReference type="InterPro" id="IPR045051">
    <property type="entry name" value="SBT"/>
</dbReference>
<dbReference type="InterPro" id="IPR036852">
    <property type="entry name" value="Peptidase_S8/S53_dom_sf"/>
</dbReference>
<sequence>MPLVANNASPKPEEYQTYIIHMDHSQKPAARLTPSQRSELEKFPAHRATYQESFGRLLTTHTTKFLGLKLKTGLWAIWPASSYGKHVRIGTIDTRIWPECESFTDKGMSPVLERWKGNVRMERHSAPLHATGSSSVLDLLAKDSSQLVLWETSTAEATASDVLAGMDQAIADAIASLSVIEKGIVICAAVNLCKAICSNSTLDLEEVAGKVVNSTSIDVLGQMKEVQRACAYAGIFQSDSITLDPGQYSTPAQFSIPSLVLQTSSETSLKQYVRRENDANVQSMRKQQMRAILRRNQWSCSQNRTDLNYPLFVAMFHRGSSTVTAKNLQQGMSIKVESRTLPFTSKYQKQVFVVSVEIENDAQYGYLRWTDQHDHIVSSPIVAISG</sequence>
<keyword evidence="5" id="KW-1185">Reference proteome</keyword>
<accession>A0A7J0FB72</accession>
<dbReference type="Gene3D" id="2.60.40.2310">
    <property type="match status" value="1"/>
</dbReference>
<dbReference type="InterPro" id="IPR041469">
    <property type="entry name" value="Subtilisin-like_FN3"/>
</dbReference>
<feature type="domain" description="Subtilisin-like protease fibronectin type-III" evidence="3">
    <location>
        <begin position="328"/>
        <end position="382"/>
    </location>
</feature>
<evidence type="ECO:0000256" key="1">
    <source>
        <dbReference type="ARBA" id="ARBA00011073"/>
    </source>
</evidence>